<reference evidence="3" key="1">
    <citation type="submission" date="2021-02" db="EMBL/GenBank/DDBJ databases">
        <authorList>
            <person name="Nowell W R."/>
        </authorList>
    </citation>
    <scope>NUCLEOTIDE SEQUENCE</scope>
</reference>
<dbReference type="PANTHER" id="PTHR24104">
    <property type="entry name" value="E3 UBIQUITIN-PROTEIN LIGASE NHLRC1-RELATED"/>
    <property type="match status" value="1"/>
</dbReference>
<dbReference type="GO" id="GO:0008270">
    <property type="term" value="F:zinc ion binding"/>
    <property type="evidence" value="ECO:0007669"/>
    <property type="project" value="UniProtKB-KW"/>
</dbReference>
<organism evidence="3 4">
    <name type="scientific">Adineta ricciae</name>
    <name type="common">Rotifer</name>
    <dbReference type="NCBI Taxonomy" id="249248"/>
    <lineage>
        <taxon>Eukaryota</taxon>
        <taxon>Metazoa</taxon>
        <taxon>Spiralia</taxon>
        <taxon>Gnathifera</taxon>
        <taxon>Rotifera</taxon>
        <taxon>Eurotatoria</taxon>
        <taxon>Bdelloidea</taxon>
        <taxon>Adinetida</taxon>
        <taxon>Adinetidae</taxon>
        <taxon>Adineta</taxon>
    </lineage>
</organism>
<evidence type="ECO:0000313" key="4">
    <source>
        <dbReference type="Proteomes" id="UP000663828"/>
    </source>
</evidence>
<feature type="repeat" description="NHL" evidence="2">
    <location>
        <begin position="232"/>
        <end position="263"/>
    </location>
</feature>
<dbReference type="Proteomes" id="UP000663828">
    <property type="component" value="Unassembled WGS sequence"/>
</dbReference>
<dbReference type="SUPFAM" id="SSF101898">
    <property type="entry name" value="NHL repeat"/>
    <property type="match status" value="1"/>
</dbReference>
<dbReference type="PANTHER" id="PTHR24104:SF25">
    <property type="entry name" value="PROTEIN LIN-41"/>
    <property type="match status" value="1"/>
</dbReference>
<evidence type="ECO:0008006" key="5">
    <source>
        <dbReference type="Google" id="ProtNLM"/>
    </source>
</evidence>
<gene>
    <name evidence="3" type="ORF">XAT740_LOCUS60059</name>
</gene>
<dbReference type="PROSITE" id="PS51125">
    <property type="entry name" value="NHL"/>
    <property type="match status" value="1"/>
</dbReference>
<comment type="caution">
    <text evidence="3">The sequence shown here is derived from an EMBL/GenBank/DDBJ whole genome shotgun (WGS) entry which is preliminary data.</text>
</comment>
<proteinExistence type="predicted"/>
<evidence type="ECO:0000256" key="1">
    <source>
        <dbReference type="ARBA" id="ARBA00022737"/>
    </source>
</evidence>
<protein>
    <recommendedName>
        <fullName evidence="5">NHL repeat containing protein-like protein</fullName>
    </recommendedName>
</protein>
<name>A0A816GR45_ADIRI</name>
<keyword evidence="1" id="KW-0677">Repeat</keyword>
<evidence type="ECO:0000313" key="3">
    <source>
        <dbReference type="EMBL" id="CAF1678404.1"/>
    </source>
</evidence>
<dbReference type="Pfam" id="PF01436">
    <property type="entry name" value="NHL"/>
    <property type="match status" value="1"/>
</dbReference>
<evidence type="ECO:0000256" key="2">
    <source>
        <dbReference type="PROSITE-ProRule" id="PRU00504"/>
    </source>
</evidence>
<accession>A0A816GR45</accession>
<dbReference type="Gene3D" id="2.120.10.30">
    <property type="entry name" value="TolB, C-terminal domain"/>
    <property type="match status" value="3"/>
</dbReference>
<dbReference type="InterPro" id="IPR050952">
    <property type="entry name" value="TRIM-NHL_E3_ligases"/>
</dbReference>
<dbReference type="InterPro" id="IPR001258">
    <property type="entry name" value="NHL_repeat"/>
</dbReference>
<dbReference type="EMBL" id="CAJNOR010014474">
    <property type="protein sequence ID" value="CAF1678404.1"/>
    <property type="molecule type" value="Genomic_DNA"/>
</dbReference>
<sequence length="315" mass="33936">MVVKDINTKFIFKQAPPFRNVTEDPFPLSGITVAGYGNGSAGNTNKSLKNPFGLALDAADLLFVADYSNSRVMRFQPDSLTGTIVAGTGVRGTADNQLGLPGEIAVDASENVYIYDDLNYRVMLWRANATNGTRVAGTGTNGRNLYVSDKGNHRIMKWTPNATVGTLFAGTGRAGNAANMLRYPYGLFLDENNSYLYVTDSGNARIQRFNLSNGTIGTTVAGGYGIGLNSSQLYNPYDVCVSKSGDIYIADKSNHRIQLWKVGATTGITIIGMTGITGTNATLLYGPSNVLLSANESFLYVSDNDNNRVQRYKLP</sequence>
<dbReference type="AlphaFoldDB" id="A0A816GR45"/>
<dbReference type="InterPro" id="IPR011042">
    <property type="entry name" value="6-blade_b-propeller_TolB-like"/>
</dbReference>
<dbReference type="CDD" id="cd05819">
    <property type="entry name" value="NHL"/>
    <property type="match status" value="1"/>
</dbReference>
<keyword evidence="4" id="KW-1185">Reference proteome</keyword>